<proteinExistence type="predicted"/>
<accession>A0ABR6DL98</accession>
<name>A0ABR6DL98_9FLAO</name>
<dbReference type="RefSeq" id="WP_182492502.1">
    <property type="nucleotide sequence ID" value="NZ_JACJIS010000001.1"/>
</dbReference>
<keyword evidence="3" id="KW-1185">Reference proteome</keyword>
<evidence type="ECO:0000313" key="3">
    <source>
        <dbReference type="Proteomes" id="UP000555003"/>
    </source>
</evidence>
<comment type="caution">
    <text evidence="2">The sequence shown here is derived from an EMBL/GenBank/DDBJ whole genome shotgun (WGS) entry which is preliminary data.</text>
</comment>
<keyword evidence="1" id="KW-1133">Transmembrane helix</keyword>
<keyword evidence="1" id="KW-0472">Membrane</keyword>
<keyword evidence="1" id="KW-0812">Transmembrane</keyword>
<gene>
    <name evidence="2" type="ORF">GGR22_000594</name>
</gene>
<organism evidence="2 3">
    <name type="scientific">Flavobacterium gossypii</name>
    <dbReference type="NCBI Taxonomy" id="1646119"/>
    <lineage>
        <taxon>Bacteria</taxon>
        <taxon>Pseudomonadati</taxon>
        <taxon>Bacteroidota</taxon>
        <taxon>Flavobacteriia</taxon>
        <taxon>Flavobacteriales</taxon>
        <taxon>Flavobacteriaceae</taxon>
        <taxon>Flavobacterium</taxon>
    </lineage>
</organism>
<dbReference type="Proteomes" id="UP000555003">
    <property type="component" value="Unassembled WGS sequence"/>
</dbReference>
<sequence>MKNFLQGDFKKSKQTTNKIVSFTGVKAILATLFLTAFIMVSCSKDDQQDIKTEEASTDTFNPAARRYEFPFIVRAWGSHNIDCSQPNGFCLDVWTIIRTFYKPLPTGTPVKAANINGAFVMKFYKSALTEEDKATLLRNGNSFNIPEGQIIPDELVEALGFSSNSLRAGNYRIQENDELYGIAIAVN</sequence>
<dbReference type="EMBL" id="JACJIS010000001">
    <property type="protein sequence ID" value="MBA9072468.1"/>
    <property type="molecule type" value="Genomic_DNA"/>
</dbReference>
<evidence type="ECO:0000256" key="1">
    <source>
        <dbReference type="SAM" id="Phobius"/>
    </source>
</evidence>
<feature type="transmembrane region" description="Helical" evidence="1">
    <location>
        <begin position="20"/>
        <end position="40"/>
    </location>
</feature>
<protein>
    <submittedName>
        <fullName evidence="2">Uncharacterized protein</fullName>
    </submittedName>
</protein>
<reference evidence="2 3" key="1">
    <citation type="submission" date="2020-08" db="EMBL/GenBank/DDBJ databases">
        <title>Genomic Encyclopedia of Type Strains, Phase IV (KMG-IV): sequencing the most valuable type-strain genomes for metagenomic binning, comparative biology and taxonomic classification.</title>
        <authorList>
            <person name="Goeker M."/>
        </authorList>
    </citation>
    <scope>NUCLEOTIDE SEQUENCE [LARGE SCALE GENOMIC DNA]</scope>
    <source>
        <strain evidence="2 3">DSM 100397</strain>
    </source>
</reference>
<evidence type="ECO:0000313" key="2">
    <source>
        <dbReference type="EMBL" id="MBA9072468.1"/>
    </source>
</evidence>